<dbReference type="InterPro" id="IPR000305">
    <property type="entry name" value="GIY-YIG_endonuc"/>
</dbReference>
<keyword evidence="7" id="KW-0742">SOS response</keyword>
<gene>
    <name evidence="15" type="ORF">AWB72_05509</name>
</gene>
<dbReference type="InterPro" id="IPR013520">
    <property type="entry name" value="Ribonucl_H"/>
</dbReference>
<keyword evidence="15" id="KW-0067">ATP-binding</keyword>
<dbReference type="SUPFAM" id="SSF53098">
    <property type="entry name" value="Ribonuclease H-like"/>
    <property type="match status" value="1"/>
</dbReference>
<protein>
    <recommendedName>
        <fullName evidence="10">Excinuclease cho</fullName>
        <ecNumber evidence="1">2.7.7.7</ecNumber>
    </recommendedName>
    <alternativeName>
        <fullName evidence="12">Endonuclease cho</fullName>
    </alternativeName>
    <alternativeName>
        <fullName evidence="11">UvrC homolog protein</fullName>
    </alternativeName>
</protein>
<sequence>MQEDSLADALLAGLARPIVFVDLETTGSDATADRITEIGVVEASTAGIERWSVLVDPGMPVPPFVARLTGIDDAMLRGQPSFESLAAALAERLDGKLFVAHNARFDYGFLKNEFRRAGIAFRADTLCTVRLSRALFPSVERHGLDALIARLNLAPQGRHRALADADLLWQFWQKIHELYSQELVDAAVKALVKRASLPAALPEGALDALPSSPGVYLFHGDDDVPLYVGKSINLKQRVGAHFSGDHRLAKDLSISQAIRRIECRETVGELGALLLEAKLVKDLQPVHNRLLKRASATCAWQWLPGAPAPTLLRANRRDLSREHHVFGVFASRAKAHAFMRHLADEHKLCPATLGIEKAPPGRMRGCFGYQVRRCLGACAGAESFADHASRALEALEHARVVRWPHDGPVAIAERDAHTGREAWHVIDRWCYVGTCETRDDIAALLADAPELRPFDADVYALIAKRLASGQLEWIACDARPAFNLVVQEAPVVVSAPPAKRAAARKHANTSADQLALLV</sequence>
<dbReference type="InterPro" id="IPR006054">
    <property type="entry name" value="DnaQ"/>
</dbReference>
<feature type="domain" description="GIY-YIG" evidence="14">
    <location>
        <begin position="211"/>
        <end position="289"/>
    </location>
</feature>
<keyword evidence="3" id="KW-0228">DNA excision</keyword>
<dbReference type="Proteomes" id="UP000198263">
    <property type="component" value="Unassembled WGS sequence"/>
</dbReference>
<evidence type="ECO:0000256" key="7">
    <source>
        <dbReference type="ARBA" id="ARBA00023236"/>
    </source>
</evidence>
<dbReference type="InterPro" id="IPR035901">
    <property type="entry name" value="GIY-YIG_endonuc_sf"/>
</dbReference>
<dbReference type="GO" id="GO:0009380">
    <property type="term" value="C:excinuclease repair complex"/>
    <property type="evidence" value="ECO:0007669"/>
    <property type="project" value="TreeGrafter"/>
</dbReference>
<dbReference type="GO" id="GO:0003887">
    <property type="term" value="F:DNA-directed DNA polymerase activity"/>
    <property type="evidence" value="ECO:0007669"/>
    <property type="project" value="UniProtKB-EC"/>
</dbReference>
<comment type="subunit">
    <text evidence="9">DNA polymerase III contains a core (composed of alpha, epsilon and theta chains) that associates with a tau subunit. This core dimerizes to form the POLIII' complex. PolIII' associates with the gamma complex (composed of gamma, delta, delta', psi and chi chains) and with the beta chain to form the complete DNA polymerase III complex.</text>
</comment>
<evidence type="ECO:0000256" key="1">
    <source>
        <dbReference type="ARBA" id="ARBA00012417"/>
    </source>
</evidence>
<evidence type="ECO:0000256" key="4">
    <source>
        <dbReference type="ARBA" id="ARBA00022801"/>
    </source>
</evidence>
<dbReference type="GO" id="GO:0009432">
    <property type="term" value="P:SOS response"/>
    <property type="evidence" value="ECO:0007669"/>
    <property type="project" value="UniProtKB-KW"/>
</dbReference>
<evidence type="ECO:0000256" key="3">
    <source>
        <dbReference type="ARBA" id="ARBA00022769"/>
    </source>
</evidence>
<keyword evidence="2" id="KW-0227">DNA damage</keyword>
<dbReference type="InterPro" id="IPR012337">
    <property type="entry name" value="RNaseH-like_sf"/>
</dbReference>
<dbReference type="InterPro" id="IPR036397">
    <property type="entry name" value="RNaseH_sf"/>
</dbReference>
<dbReference type="Gene3D" id="3.30.420.10">
    <property type="entry name" value="Ribonuclease H-like superfamily/Ribonuclease H"/>
    <property type="match status" value="1"/>
</dbReference>
<dbReference type="InterPro" id="IPR050066">
    <property type="entry name" value="UvrABC_protein_C"/>
</dbReference>
<evidence type="ECO:0000256" key="13">
    <source>
        <dbReference type="ARBA" id="ARBA00049244"/>
    </source>
</evidence>
<evidence type="ECO:0000256" key="2">
    <source>
        <dbReference type="ARBA" id="ARBA00022763"/>
    </source>
</evidence>
<keyword evidence="15" id="KW-0547">Nucleotide-binding</keyword>
<dbReference type="PROSITE" id="PS50164">
    <property type="entry name" value="GIY_YIG"/>
    <property type="match status" value="1"/>
</dbReference>
<dbReference type="GO" id="GO:0003677">
    <property type="term" value="F:DNA binding"/>
    <property type="evidence" value="ECO:0007669"/>
    <property type="project" value="InterPro"/>
</dbReference>
<keyword evidence="6" id="KW-0234">DNA repair</keyword>
<dbReference type="AlphaFoldDB" id="A0A658R5B2"/>
<dbReference type="CDD" id="cd06127">
    <property type="entry name" value="DEDDh"/>
    <property type="match status" value="1"/>
</dbReference>
<dbReference type="CDD" id="cd10434">
    <property type="entry name" value="GIY-YIG_UvrC_Cho"/>
    <property type="match status" value="1"/>
</dbReference>
<proteinExistence type="predicted"/>
<evidence type="ECO:0000313" key="16">
    <source>
        <dbReference type="Proteomes" id="UP000198263"/>
    </source>
</evidence>
<keyword evidence="5" id="KW-0267">Excision nuclease</keyword>
<comment type="catalytic activity">
    <reaction evidence="13">
        <text>DNA(n) + a 2'-deoxyribonucleoside 5'-triphosphate = DNA(n+1) + diphosphate</text>
        <dbReference type="Rhea" id="RHEA:22508"/>
        <dbReference type="Rhea" id="RHEA-COMP:17339"/>
        <dbReference type="Rhea" id="RHEA-COMP:17340"/>
        <dbReference type="ChEBI" id="CHEBI:33019"/>
        <dbReference type="ChEBI" id="CHEBI:61560"/>
        <dbReference type="ChEBI" id="CHEBI:173112"/>
        <dbReference type="EC" id="2.7.7.7"/>
    </reaction>
</comment>
<dbReference type="PANTHER" id="PTHR30562:SF10">
    <property type="entry name" value="EXCINUCLEASE CHO"/>
    <property type="match status" value="1"/>
</dbReference>
<dbReference type="NCBIfam" id="TIGR00573">
    <property type="entry name" value="dnaq"/>
    <property type="match status" value="1"/>
</dbReference>
<dbReference type="InterPro" id="IPR047296">
    <property type="entry name" value="GIY-YIG_UvrC_Cho"/>
</dbReference>
<name>A0A658R5B2_9BURK</name>
<accession>A0A658R5B2</accession>
<keyword evidence="15" id="KW-0347">Helicase</keyword>
<reference evidence="15 16" key="1">
    <citation type="submission" date="2016-01" db="EMBL/GenBank/DDBJ databases">
        <authorList>
            <person name="Peeters C."/>
        </authorList>
    </citation>
    <scope>NUCLEOTIDE SEQUENCE [LARGE SCALE GENOMIC DNA]</scope>
    <source>
        <strain evidence="15">LMG 29315</strain>
    </source>
</reference>
<evidence type="ECO:0000259" key="14">
    <source>
        <dbReference type="PROSITE" id="PS50164"/>
    </source>
</evidence>
<dbReference type="GO" id="GO:0004386">
    <property type="term" value="F:helicase activity"/>
    <property type="evidence" value="ECO:0007669"/>
    <property type="project" value="UniProtKB-KW"/>
</dbReference>
<comment type="caution">
    <text evidence="15">The sequence shown here is derived from an EMBL/GenBank/DDBJ whole genome shotgun (WGS) entry which is preliminary data.</text>
</comment>
<dbReference type="EMBL" id="FCNV02000023">
    <property type="protein sequence ID" value="SAL51863.1"/>
    <property type="molecule type" value="Genomic_DNA"/>
</dbReference>
<evidence type="ECO:0000256" key="11">
    <source>
        <dbReference type="ARBA" id="ARBA00042138"/>
    </source>
</evidence>
<dbReference type="GO" id="GO:0006260">
    <property type="term" value="P:DNA replication"/>
    <property type="evidence" value="ECO:0007669"/>
    <property type="project" value="InterPro"/>
</dbReference>
<evidence type="ECO:0000256" key="12">
    <source>
        <dbReference type="ARBA" id="ARBA00042732"/>
    </source>
</evidence>
<evidence type="ECO:0000256" key="9">
    <source>
        <dbReference type="ARBA" id="ARBA00026073"/>
    </source>
</evidence>
<evidence type="ECO:0000256" key="5">
    <source>
        <dbReference type="ARBA" id="ARBA00022881"/>
    </source>
</evidence>
<dbReference type="SUPFAM" id="SSF82771">
    <property type="entry name" value="GIY-YIG endonuclease"/>
    <property type="match status" value="1"/>
</dbReference>
<dbReference type="EC" id="2.7.7.7" evidence="1"/>
<keyword evidence="16" id="KW-1185">Reference proteome</keyword>
<dbReference type="RefSeq" id="WP_244285779.1">
    <property type="nucleotide sequence ID" value="NZ_FCNV02000023.1"/>
</dbReference>
<dbReference type="Gene3D" id="3.40.1440.10">
    <property type="entry name" value="GIY-YIG endonuclease"/>
    <property type="match status" value="1"/>
</dbReference>
<dbReference type="PANTHER" id="PTHR30562">
    <property type="entry name" value="UVRC/OXIDOREDUCTASE"/>
    <property type="match status" value="1"/>
</dbReference>
<keyword evidence="4" id="KW-0378">Hydrolase</keyword>
<evidence type="ECO:0000313" key="15">
    <source>
        <dbReference type="EMBL" id="SAL51863.1"/>
    </source>
</evidence>
<dbReference type="GO" id="GO:0004527">
    <property type="term" value="F:exonuclease activity"/>
    <property type="evidence" value="ECO:0007669"/>
    <property type="project" value="UniProtKB-ARBA"/>
</dbReference>
<evidence type="ECO:0000256" key="10">
    <source>
        <dbReference type="ARBA" id="ARBA00040756"/>
    </source>
</evidence>
<dbReference type="SMART" id="SM00479">
    <property type="entry name" value="EXOIII"/>
    <property type="match status" value="1"/>
</dbReference>
<dbReference type="Pfam" id="PF00929">
    <property type="entry name" value="RNase_T"/>
    <property type="match status" value="1"/>
</dbReference>
<evidence type="ECO:0000256" key="8">
    <source>
        <dbReference type="ARBA" id="ARBA00025483"/>
    </source>
</evidence>
<evidence type="ECO:0000256" key="6">
    <source>
        <dbReference type="ARBA" id="ARBA00023204"/>
    </source>
</evidence>
<dbReference type="GO" id="GO:0006289">
    <property type="term" value="P:nucleotide-excision repair"/>
    <property type="evidence" value="ECO:0007669"/>
    <property type="project" value="InterPro"/>
</dbReference>
<dbReference type="FunFam" id="3.30.420.10:FF:000045">
    <property type="entry name" value="3'-5' exonuclease DinG"/>
    <property type="match status" value="1"/>
</dbReference>
<organism evidence="15 16">
    <name type="scientific">Caballeronia concitans</name>
    <dbReference type="NCBI Taxonomy" id="1777133"/>
    <lineage>
        <taxon>Bacteria</taxon>
        <taxon>Pseudomonadati</taxon>
        <taxon>Pseudomonadota</taxon>
        <taxon>Betaproteobacteria</taxon>
        <taxon>Burkholderiales</taxon>
        <taxon>Burkholderiaceae</taxon>
        <taxon>Caballeronia</taxon>
    </lineage>
</organism>
<comment type="function">
    <text evidence="8">DNA polymerase III is a complex, multichain enzyme responsible for most of the replicative synthesis in bacteria. The epsilon subunit contain the editing function and is a proofreading 3'-5' exonuclease.</text>
</comment>
<dbReference type="SMART" id="SM00465">
    <property type="entry name" value="GIYc"/>
    <property type="match status" value="1"/>
</dbReference>